<protein>
    <submittedName>
        <fullName evidence="1">Uncharacterized protein</fullName>
    </submittedName>
</protein>
<proteinExistence type="predicted"/>
<sequence length="175" mass="20239">MVQHNLSCVLFFLLMFPWCSGQIFTNSGKGYMTYKGWAPEYFTYSGNHLCIACPDVMVIVLPHLVLVVFPTILCVATLAAERGFYQECTYISIEKKEDDYPQEKRSLTQNDQGSITPRVRTSKRRLRKFLLLICLGILWKHYKSCRALAKGYDVNPMVNFPWYCFLVPLLLVYAV</sequence>
<dbReference type="EMBL" id="CM042886">
    <property type="protein sequence ID" value="KAI4342860.1"/>
    <property type="molecule type" value="Genomic_DNA"/>
</dbReference>
<organism evidence="1 2">
    <name type="scientific">Melastoma candidum</name>
    <dbReference type="NCBI Taxonomy" id="119954"/>
    <lineage>
        <taxon>Eukaryota</taxon>
        <taxon>Viridiplantae</taxon>
        <taxon>Streptophyta</taxon>
        <taxon>Embryophyta</taxon>
        <taxon>Tracheophyta</taxon>
        <taxon>Spermatophyta</taxon>
        <taxon>Magnoliopsida</taxon>
        <taxon>eudicotyledons</taxon>
        <taxon>Gunneridae</taxon>
        <taxon>Pentapetalae</taxon>
        <taxon>rosids</taxon>
        <taxon>malvids</taxon>
        <taxon>Myrtales</taxon>
        <taxon>Melastomataceae</taxon>
        <taxon>Melastomatoideae</taxon>
        <taxon>Melastomateae</taxon>
        <taxon>Melastoma</taxon>
    </lineage>
</organism>
<evidence type="ECO:0000313" key="2">
    <source>
        <dbReference type="Proteomes" id="UP001057402"/>
    </source>
</evidence>
<name>A0ACB9P7K8_9MYRT</name>
<evidence type="ECO:0000313" key="1">
    <source>
        <dbReference type="EMBL" id="KAI4342860.1"/>
    </source>
</evidence>
<dbReference type="Proteomes" id="UP001057402">
    <property type="component" value="Chromosome 7"/>
</dbReference>
<keyword evidence="2" id="KW-1185">Reference proteome</keyword>
<accession>A0ACB9P7K8</accession>
<reference evidence="2" key="1">
    <citation type="journal article" date="2023" name="Front. Plant Sci.">
        <title>Chromosomal-level genome assembly of Melastoma candidum provides insights into trichome evolution.</title>
        <authorList>
            <person name="Zhong Y."/>
            <person name="Wu W."/>
            <person name="Sun C."/>
            <person name="Zou P."/>
            <person name="Liu Y."/>
            <person name="Dai S."/>
            <person name="Zhou R."/>
        </authorList>
    </citation>
    <scope>NUCLEOTIDE SEQUENCE [LARGE SCALE GENOMIC DNA]</scope>
</reference>
<comment type="caution">
    <text evidence="1">The sequence shown here is derived from an EMBL/GenBank/DDBJ whole genome shotgun (WGS) entry which is preliminary data.</text>
</comment>
<gene>
    <name evidence="1" type="ORF">MLD38_027428</name>
</gene>